<feature type="compositionally biased region" description="Low complexity" evidence="2">
    <location>
        <begin position="251"/>
        <end position="269"/>
    </location>
</feature>
<organism evidence="4">
    <name type="scientific">Aureoumbra lagunensis</name>
    <dbReference type="NCBI Taxonomy" id="44058"/>
    <lineage>
        <taxon>Eukaryota</taxon>
        <taxon>Sar</taxon>
        <taxon>Stramenopiles</taxon>
        <taxon>Ochrophyta</taxon>
        <taxon>Pelagophyceae</taxon>
        <taxon>Pelagomonadales</taxon>
        <taxon>Aureoumbra</taxon>
    </lineage>
</organism>
<proteinExistence type="predicted"/>
<dbReference type="AlphaFoldDB" id="A0A7S3JU68"/>
<dbReference type="InterPro" id="IPR012340">
    <property type="entry name" value="NA-bd_OB-fold"/>
</dbReference>
<accession>A0A7S3JU68</accession>
<dbReference type="InterPro" id="IPR011129">
    <property type="entry name" value="CSD"/>
</dbReference>
<dbReference type="InterPro" id="IPR002059">
    <property type="entry name" value="CSP_DNA-bd"/>
</dbReference>
<feature type="compositionally biased region" description="Low complexity" evidence="2">
    <location>
        <begin position="572"/>
        <end position="594"/>
    </location>
</feature>
<evidence type="ECO:0000256" key="1">
    <source>
        <dbReference type="ARBA" id="ARBA00022553"/>
    </source>
</evidence>
<dbReference type="PANTHER" id="PTHR12962:SF1">
    <property type="entry name" value="COLD SHOCK DOMAIN-CONTAINING PROTEIN CG9705"/>
    <property type="match status" value="1"/>
</dbReference>
<gene>
    <name evidence="4" type="ORF">ALAG00032_LOCUS5865</name>
</gene>
<name>A0A7S3JU68_9STRA</name>
<dbReference type="GO" id="GO:0043488">
    <property type="term" value="P:regulation of mRNA stability"/>
    <property type="evidence" value="ECO:0007669"/>
    <property type="project" value="TreeGrafter"/>
</dbReference>
<dbReference type="Pfam" id="PF00313">
    <property type="entry name" value="CSD"/>
    <property type="match status" value="1"/>
</dbReference>
<evidence type="ECO:0000259" key="3">
    <source>
        <dbReference type="PROSITE" id="PS51857"/>
    </source>
</evidence>
<dbReference type="SUPFAM" id="SSF50249">
    <property type="entry name" value="Nucleic acid-binding proteins"/>
    <property type="match status" value="3"/>
</dbReference>
<feature type="region of interest" description="Disordered" evidence="2">
    <location>
        <begin position="547"/>
        <end position="600"/>
    </location>
</feature>
<feature type="compositionally biased region" description="Polar residues" evidence="2">
    <location>
        <begin position="231"/>
        <end position="250"/>
    </location>
</feature>
<dbReference type="InterPro" id="IPR052069">
    <property type="entry name" value="Ca-reg_mRNA-binding_domain"/>
</dbReference>
<feature type="region of interest" description="Disordered" evidence="2">
    <location>
        <begin position="223"/>
        <end position="291"/>
    </location>
</feature>
<feature type="domain" description="CSD" evidence="3">
    <location>
        <begin position="444"/>
        <end position="518"/>
    </location>
</feature>
<dbReference type="GO" id="GO:0003730">
    <property type="term" value="F:mRNA 3'-UTR binding"/>
    <property type="evidence" value="ECO:0007669"/>
    <property type="project" value="TreeGrafter"/>
</dbReference>
<protein>
    <recommendedName>
        <fullName evidence="3">CSD domain-containing protein</fullName>
    </recommendedName>
</protein>
<dbReference type="EMBL" id="HBIJ01008305">
    <property type="protein sequence ID" value="CAE0365123.1"/>
    <property type="molecule type" value="Transcribed_RNA"/>
</dbReference>
<sequence>MATAQQQAYYAQAAAGQQYRAAVADFGSEAYQQYASGSQLEDKRGHYGTESFDAENSQGGTTGGQQQQQDHEPRTPDSSYGATKQKAIVVDGTRLTGRCLWFDSRKNYGAIQPDISLGIEAETGHSYIFVHGNDLESGSQPPKIGDTVEFCRGTCPRGRTKAAKVVVIASAPSQQAQQQVSATISSSTQQQQQQQQAQAQAQAQAAAGYHYVTGAHMSAHRASHQMWAAGSTGSPANSVTPGTATSSMHRQSAAVQQQQQAARNASTASPTTYPGGSTPYGAPGASPYSPQQQAAYAQQYAYVNGHHRSGYGAPTASQVYGPPQQHATHPGVPPGVATATVPQRSLGRVKWFDRDRKSYGFITPADGSPDLFMHAGDVIGSTKTLGPGDAVEFDYGVQPQSGRPKALEVVRLVQHVVSDEDEDDGRTTIGTFAPGDEPLFDKARITGTISRYDTTHRWGFIAPDDANLKPPNGGDNFFVHGLDVLDATEESDVHVGQRVAFAVVRTRSRRCKAVQVLRLPPGQQVPIEDGTENLTNVGDEEDDIIENDEQADASVPDNLMRANPDDSRRPTETGAQTGTEAATNNAATTATGTAKPDADE</sequence>
<dbReference type="PROSITE" id="PS51857">
    <property type="entry name" value="CSD_2"/>
    <property type="match status" value="3"/>
</dbReference>
<keyword evidence="1" id="KW-0597">Phosphoprotein</keyword>
<feature type="domain" description="CSD" evidence="3">
    <location>
        <begin position="344"/>
        <end position="411"/>
    </location>
</feature>
<dbReference type="PANTHER" id="PTHR12962">
    <property type="entry name" value="CALCIUM-REGULATED HEAT STABLE PROTEIN CRHSP-24-RELATED"/>
    <property type="match status" value="1"/>
</dbReference>
<dbReference type="SMART" id="SM00357">
    <property type="entry name" value="CSP"/>
    <property type="match status" value="3"/>
</dbReference>
<feature type="region of interest" description="Disordered" evidence="2">
    <location>
        <begin position="37"/>
        <end position="84"/>
    </location>
</feature>
<reference evidence="4" key="1">
    <citation type="submission" date="2021-01" db="EMBL/GenBank/DDBJ databases">
        <authorList>
            <person name="Corre E."/>
            <person name="Pelletier E."/>
            <person name="Niang G."/>
            <person name="Scheremetjew M."/>
            <person name="Finn R."/>
            <person name="Kale V."/>
            <person name="Holt S."/>
            <person name="Cochrane G."/>
            <person name="Meng A."/>
            <person name="Brown T."/>
            <person name="Cohen L."/>
        </authorList>
    </citation>
    <scope>NUCLEOTIDE SEQUENCE</scope>
    <source>
        <strain evidence="4">CCMP1510</strain>
    </source>
</reference>
<evidence type="ECO:0000313" key="4">
    <source>
        <dbReference type="EMBL" id="CAE0365123.1"/>
    </source>
</evidence>
<dbReference type="Gene3D" id="2.40.50.140">
    <property type="entry name" value="Nucleic acid-binding proteins"/>
    <property type="match status" value="3"/>
</dbReference>
<feature type="domain" description="CSD" evidence="3">
    <location>
        <begin position="94"/>
        <end position="167"/>
    </location>
</feature>
<dbReference type="GO" id="GO:0005737">
    <property type="term" value="C:cytoplasm"/>
    <property type="evidence" value="ECO:0007669"/>
    <property type="project" value="TreeGrafter"/>
</dbReference>
<evidence type="ECO:0000256" key="2">
    <source>
        <dbReference type="SAM" id="MobiDB-lite"/>
    </source>
</evidence>